<evidence type="ECO:0000313" key="4">
    <source>
        <dbReference type="Proteomes" id="UP001597085"/>
    </source>
</evidence>
<dbReference type="InterPro" id="IPR006059">
    <property type="entry name" value="SBP"/>
</dbReference>
<name>A0ABD6CQL3_9EURY</name>
<keyword evidence="1" id="KW-0732">Signal</keyword>
<evidence type="ECO:0000256" key="1">
    <source>
        <dbReference type="ARBA" id="ARBA00022729"/>
    </source>
</evidence>
<gene>
    <name evidence="3" type="ORF">ACFSBX_14435</name>
</gene>
<sequence length="409" mass="44628">MFENALVVLCISLPMGVNDSLLSRRKVVKALAAGTGVAGLAGCSGGGGGGTSDGDSGSGDGGSGDGSTTSSSGGSSGGDKAVVRVGGGGGSWGEARRESLFEPFANGEPPYEEEHNYNYITASSEQYTAELKRDPENPNYELVELDAQRAALLGQNDALIKQTDFENYDDIPPAFKNEYMGGTVYFPRGIAYREDMTDKEFNTWDSLIDPDLEGKVGFEPWDNAGSKYFYVINKIKGGSLDNIEPGLNWLREFVETTDPIIFDSIDQARSLYLNDEMYVAPFLSARAENIEIDEGLPMGFSVPEGGCVQDTWGYPITKHTSEDRLEQAKILGNGNLAPEPQVYFAETMGYPPANPKALEMISEEVKEKHPMINPTEEQRQRYDVDIDWVQVEQQKQQDGQRFKKIIAGA</sequence>
<dbReference type="AlphaFoldDB" id="A0ABD6CQL3"/>
<evidence type="ECO:0000313" key="3">
    <source>
        <dbReference type="EMBL" id="MFD1600159.1"/>
    </source>
</evidence>
<dbReference type="SUPFAM" id="SSF53850">
    <property type="entry name" value="Periplasmic binding protein-like II"/>
    <property type="match status" value="1"/>
</dbReference>
<feature type="region of interest" description="Disordered" evidence="2">
    <location>
        <begin position="42"/>
        <end position="91"/>
    </location>
</feature>
<dbReference type="RefSeq" id="WP_256421209.1">
    <property type="nucleotide sequence ID" value="NZ_JANHDI010000006.1"/>
</dbReference>
<organism evidence="3 4">
    <name type="scientific">Halobellus rarus</name>
    <dbReference type="NCBI Taxonomy" id="1126237"/>
    <lineage>
        <taxon>Archaea</taxon>
        <taxon>Methanobacteriati</taxon>
        <taxon>Methanobacteriota</taxon>
        <taxon>Stenosarchaea group</taxon>
        <taxon>Halobacteria</taxon>
        <taxon>Halobacteriales</taxon>
        <taxon>Haloferacaceae</taxon>
        <taxon>Halobellus</taxon>
    </lineage>
</organism>
<dbReference type="Proteomes" id="UP001597085">
    <property type="component" value="Unassembled WGS sequence"/>
</dbReference>
<feature type="compositionally biased region" description="Low complexity" evidence="2">
    <location>
        <begin position="66"/>
        <end position="84"/>
    </location>
</feature>
<protein>
    <submittedName>
        <fullName evidence="3">PotD/PotF family extracellular solute-binding protein</fullName>
    </submittedName>
</protein>
<dbReference type="Pfam" id="PF13416">
    <property type="entry name" value="SBP_bac_8"/>
    <property type="match status" value="1"/>
</dbReference>
<reference evidence="3 4" key="1">
    <citation type="journal article" date="2019" name="Int. J. Syst. Evol. Microbiol.">
        <title>The Global Catalogue of Microorganisms (GCM) 10K type strain sequencing project: providing services to taxonomists for standard genome sequencing and annotation.</title>
        <authorList>
            <consortium name="The Broad Institute Genomics Platform"/>
            <consortium name="The Broad Institute Genome Sequencing Center for Infectious Disease"/>
            <person name="Wu L."/>
            <person name="Ma J."/>
        </authorList>
    </citation>
    <scope>NUCLEOTIDE SEQUENCE [LARGE SCALE GENOMIC DNA]</scope>
    <source>
        <strain evidence="3 4">CGMCC 1.12121</strain>
    </source>
</reference>
<evidence type="ECO:0000256" key="2">
    <source>
        <dbReference type="SAM" id="MobiDB-lite"/>
    </source>
</evidence>
<comment type="caution">
    <text evidence="3">The sequence shown here is derived from an EMBL/GenBank/DDBJ whole genome shotgun (WGS) entry which is preliminary data.</text>
</comment>
<feature type="compositionally biased region" description="Gly residues" evidence="2">
    <location>
        <begin position="42"/>
        <end position="65"/>
    </location>
</feature>
<dbReference type="PANTHER" id="PTHR30006">
    <property type="entry name" value="THIAMINE-BINDING PERIPLASMIC PROTEIN-RELATED"/>
    <property type="match status" value="1"/>
</dbReference>
<keyword evidence="4" id="KW-1185">Reference proteome</keyword>
<dbReference type="Gene3D" id="3.40.190.10">
    <property type="entry name" value="Periplasmic binding protein-like II"/>
    <property type="match status" value="2"/>
</dbReference>
<dbReference type="EMBL" id="JBHUDK010000012">
    <property type="protein sequence ID" value="MFD1600159.1"/>
    <property type="molecule type" value="Genomic_DNA"/>
</dbReference>
<proteinExistence type="predicted"/>
<accession>A0ABD6CQL3</accession>
<dbReference type="PANTHER" id="PTHR30006:SF2">
    <property type="entry name" value="ABC TRANSPORTER SUBSTRATE-BINDING PROTEIN"/>
    <property type="match status" value="1"/>
</dbReference>